<keyword evidence="1" id="KW-0812">Transmembrane</keyword>
<feature type="chain" id="PRO_5016369621" evidence="2">
    <location>
        <begin position="19"/>
        <end position="680"/>
    </location>
</feature>
<dbReference type="SUPFAM" id="SSF55874">
    <property type="entry name" value="ATPase domain of HSP90 chaperone/DNA topoisomerase II/histidine kinase"/>
    <property type="match status" value="1"/>
</dbReference>
<dbReference type="InterPro" id="IPR011623">
    <property type="entry name" value="7TMR_DISM_rcpt_extracell_dom1"/>
</dbReference>
<evidence type="ECO:0000313" key="6">
    <source>
        <dbReference type="Proteomes" id="UP000245880"/>
    </source>
</evidence>
<dbReference type="PANTHER" id="PTHR34220:SF7">
    <property type="entry name" value="SENSOR HISTIDINE KINASE YPDA"/>
    <property type="match status" value="1"/>
</dbReference>
<keyword evidence="1" id="KW-0472">Membrane</keyword>
<keyword evidence="1" id="KW-1133">Transmembrane helix</keyword>
<comment type="caution">
    <text evidence="5">The sequence shown here is derived from an EMBL/GenBank/DDBJ whole genome shotgun (WGS) entry which is preliminary data.</text>
</comment>
<dbReference type="Gene3D" id="3.30.565.10">
    <property type="entry name" value="Histidine kinase-like ATPase, C-terminal domain"/>
    <property type="match status" value="1"/>
</dbReference>
<dbReference type="GO" id="GO:0000155">
    <property type="term" value="F:phosphorelay sensor kinase activity"/>
    <property type="evidence" value="ECO:0007669"/>
    <property type="project" value="InterPro"/>
</dbReference>
<feature type="transmembrane region" description="Helical" evidence="1">
    <location>
        <begin position="319"/>
        <end position="339"/>
    </location>
</feature>
<evidence type="ECO:0000256" key="2">
    <source>
        <dbReference type="SAM" id="SignalP"/>
    </source>
</evidence>
<feature type="signal peptide" evidence="2">
    <location>
        <begin position="1"/>
        <end position="18"/>
    </location>
</feature>
<dbReference type="InterPro" id="IPR036890">
    <property type="entry name" value="HATPase_C_sf"/>
</dbReference>
<gene>
    <name evidence="5" type="ORF">CLV98_101757</name>
</gene>
<dbReference type="InterPro" id="IPR010559">
    <property type="entry name" value="Sig_transdc_His_kin_internal"/>
</dbReference>
<feature type="domain" description="Signal transduction histidine kinase internal region" evidence="3">
    <location>
        <begin position="473"/>
        <end position="551"/>
    </location>
</feature>
<feature type="transmembrane region" description="Helical" evidence="1">
    <location>
        <begin position="257"/>
        <end position="274"/>
    </location>
</feature>
<name>A0A316ASM9_9BACT</name>
<feature type="transmembrane region" description="Helical" evidence="1">
    <location>
        <begin position="220"/>
        <end position="245"/>
    </location>
</feature>
<evidence type="ECO:0000259" key="3">
    <source>
        <dbReference type="Pfam" id="PF06580"/>
    </source>
</evidence>
<feature type="transmembrane region" description="Helical" evidence="1">
    <location>
        <begin position="188"/>
        <end position="208"/>
    </location>
</feature>
<protein>
    <submittedName>
        <fullName evidence="5">7TMR-DISM extracellular protein 2</fullName>
    </submittedName>
</protein>
<dbReference type="Proteomes" id="UP000245880">
    <property type="component" value="Unassembled WGS sequence"/>
</dbReference>
<dbReference type="InterPro" id="IPR050640">
    <property type="entry name" value="Bact_2-comp_sensor_kinase"/>
</dbReference>
<dbReference type="Pfam" id="PF07695">
    <property type="entry name" value="7TMR-DISM_7TM"/>
    <property type="match status" value="1"/>
</dbReference>
<feature type="domain" description="7TM-DISM receptor extracellular" evidence="4">
    <location>
        <begin position="188"/>
        <end position="403"/>
    </location>
</feature>
<dbReference type="RefSeq" id="WP_109672856.1">
    <property type="nucleotide sequence ID" value="NZ_QGDT01000001.1"/>
</dbReference>
<organism evidence="5 6">
    <name type="scientific">Dyadobacter jejuensis</name>
    <dbReference type="NCBI Taxonomy" id="1082580"/>
    <lineage>
        <taxon>Bacteria</taxon>
        <taxon>Pseudomonadati</taxon>
        <taxon>Bacteroidota</taxon>
        <taxon>Cytophagia</taxon>
        <taxon>Cytophagales</taxon>
        <taxon>Spirosomataceae</taxon>
        <taxon>Dyadobacter</taxon>
    </lineage>
</organism>
<dbReference type="AlphaFoldDB" id="A0A316ASM9"/>
<evidence type="ECO:0000256" key="1">
    <source>
        <dbReference type="SAM" id="Phobius"/>
    </source>
</evidence>
<dbReference type="OrthoDB" id="6190788at2"/>
<dbReference type="GO" id="GO:0016020">
    <property type="term" value="C:membrane"/>
    <property type="evidence" value="ECO:0007669"/>
    <property type="project" value="InterPro"/>
</dbReference>
<sequence>MRSRVILLLLLNSLAAIALGQDTLAWTSIKQYDYLWKLGRLYHLNHSAAHPNQIPVTEQWTLLNGQSPADSTNYTWLKTTIKNDTDSTVYFDLDIWYADSISVWDKKNQVHPTILGGPYVDLNRWPFYEDPNIIPIRCAPGQHMVLYIRLWSDEGRSRSLRDIYVQTREESLKETIANYRSSIGQIEFNGFFLGAVCFAMIFFVFIFLKVRESLFLLYSLYLLGAAIYALLVKTLPFSFIARLAYLDYPITYKLGEPIQYLFFAAYIAFGKALLDIDQRYPALNKALKGFIFLLVIGGLSLLTYNLYHLDFLLQKKAFGISRLIILPLSIAGLIWIGIAVRSPLKWFLIVGSSFFILGGLLAIMVDPKTRHLFFGDIGLNPIILFKTGILLESLCFALALGYKIRLTQVAKEQASKDYIDQLVLNRRMAATETERLEKMVAERTAEVIEKNRLIEIQKQKGLRSDLEKKLSEMEMKALRSQMNPHFIFNSLNSIRYQILTENYEVASNYLTRFSKLLRHILQNSREHIINLDDEIEMNRLYLQLESLRFSRGFEYLFDIPDDVDTTEIIVPPMLLQPYIENAIKHGLVPSNKAQKKVEIRVSTCETGYMITIEDNGVGRQTSATHSRMHDKQSLGMIISDERIALFNDHFKSKIEVTVTDLYEDELASGTRITFIYKPEL</sequence>
<accession>A0A316ASM9</accession>
<evidence type="ECO:0000259" key="4">
    <source>
        <dbReference type="Pfam" id="PF07695"/>
    </source>
</evidence>
<evidence type="ECO:0000313" key="5">
    <source>
        <dbReference type="EMBL" id="PWJ60572.1"/>
    </source>
</evidence>
<keyword evidence="2" id="KW-0732">Signal</keyword>
<feature type="transmembrane region" description="Helical" evidence="1">
    <location>
        <begin position="346"/>
        <end position="365"/>
    </location>
</feature>
<dbReference type="PANTHER" id="PTHR34220">
    <property type="entry name" value="SENSOR HISTIDINE KINASE YPDA"/>
    <property type="match status" value="1"/>
</dbReference>
<proteinExistence type="predicted"/>
<feature type="transmembrane region" description="Helical" evidence="1">
    <location>
        <begin position="286"/>
        <end position="307"/>
    </location>
</feature>
<dbReference type="Pfam" id="PF06580">
    <property type="entry name" value="His_kinase"/>
    <property type="match status" value="1"/>
</dbReference>
<reference evidence="5 6" key="1">
    <citation type="submission" date="2018-03" db="EMBL/GenBank/DDBJ databases">
        <title>Genomic Encyclopedia of Archaeal and Bacterial Type Strains, Phase II (KMG-II): from individual species to whole genera.</title>
        <authorList>
            <person name="Goeker M."/>
        </authorList>
    </citation>
    <scope>NUCLEOTIDE SEQUENCE [LARGE SCALE GENOMIC DNA]</scope>
    <source>
        <strain evidence="5 6">DSM 100346</strain>
    </source>
</reference>
<keyword evidence="6" id="KW-1185">Reference proteome</keyword>
<dbReference type="EMBL" id="QGDT01000001">
    <property type="protein sequence ID" value="PWJ60572.1"/>
    <property type="molecule type" value="Genomic_DNA"/>
</dbReference>
<feature type="transmembrane region" description="Helical" evidence="1">
    <location>
        <begin position="377"/>
        <end position="402"/>
    </location>
</feature>